<dbReference type="InterPro" id="IPR003718">
    <property type="entry name" value="OsmC/Ohr_fam"/>
</dbReference>
<organism evidence="1">
    <name type="scientific">Salmonella enterica subsp. enterica serovar Pomona</name>
    <dbReference type="NCBI Taxonomy" id="570935"/>
    <lineage>
        <taxon>Bacteria</taxon>
        <taxon>Pseudomonadati</taxon>
        <taxon>Pseudomonadota</taxon>
        <taxon>Gammaproteobacteria</taxon>
        <taxon>Enterobacterales</taxon>
        <taxon>Enterobacteriaceae</taxon>
        <taxon>Salmonella</taxon>
    </lineage>
</organism>
<dbReference type="Pfam" id="PF02566">
    <property type="entry name" value="OsmC"/>
    <property type="match status" value="1"/>
</dbReference>
<dbReference type="EMBL" id="AAKKXN010000002">
    <property type="protein sequence ID" value="ECS8475920.1"/>
    <property type="molecule type" value="Genomic_DNA"/>
</dbReference>
<dbReference type="Gene3D" id="3.30.300.20">
    <property type="match status" value="1"/>
</dbReference>
<reference evidence="1" key="1">
    <citation type="submission" date="2018-07" db="EMBL/GenBank/DDBJ databases">
        <authorList>
            <consortium name="PulseNet: The National Subtyping Network for Foodborne Disease Surveillance"/>
            <person name="Tarr C.L."/>
            <person name="Trees E."/>
            <person name="Katz L.S."/>
            <person name="Carleton-Romer H.A."/>
            <person name="Stroika S."/>
            <person name="Kucerova Z."/>
            <person name="Roache K.F."/>
            <person name="Sabol A.L."/>
            <person name="Besser J."/>
            <person name="Gerner-Smidt P."/>
        </authorList>
    </citation>
    <scope>NUCLEOTIDE SEQUENCE</scope>
    <source>
        <strain evidence="1">PNUSAS032273</strain>
    </source>
</reference>
<evidence type="ECO:0000313" key="1">
    <source>
        <dbReference type="EMBL" id="ECS8475920.1"/>
    </source>
</evidence>
<dbReference type="AlphaFoldDB" id="A0A5I9WPZ6"/>
<proteinExistence type="predicted"/>
<dbReference type="InterPro" id="IPR036102">
    <property type="entry name" value="OsmC/Ohrsf"/>
</dbReference>
<gene>
    <name evidence="1" type="ORF">C8634_06815</name>
</gene>
<name>A0A5I9WPZ6_SALET</name>
<comment type="caution">
    <text evidence="1">The sequence shown here is derived from an EMBL/GenBank/DDBJ whole genome shotgun (WGS) entry which is preliminary data.</text>
</comment>
<dbReference type="InterPro" id="IPR015946">
    <property type="entry name" value="KH_dom-like_a/b"/>
</dbReference>
<dbReference type="PANTHER" id="PTHR35368">
    <property type="entry name" value="HYDROPEROXIDE REDUCTASE"/>
    <property type="match status" value="1"/>
</dbReference>
<sequence length="156" mass="16909">MQIQTANYDLVTTWQGGMASRTRCQSMTGDKRQSHVIDSDEPVALGGEGRAPGPQDLMLAAFNACMTAAFVQEAIGAGITLTHLDIETRGELLTGISRLCEKITDVSPGWLQYVIHVSGEGTAHQFECIHQLVINASLNRWLLAQNMTIEGGLILI</sequence>
<dbReference type="SUPFAM" id="SSF82784">
    <property type="entry name" value="OsmC-like"/>
    <property type="match status" value="1"/>
</dbReference>
<protein>
    <submittedName>
        <fullName evidence="1">OsmC family peroxiredoxin</fullName>
    </submittedName>
</protein>
<dbReference type="InterPro" id="IPR052924">
    <property type="entry name" value="OsmC/Ohr_hydroprdx_reductase"/>
</dbReference>
<dbReference type="PANTHER" id="PTHR35368:SF1">
    <property type="entry name" value="HYDROPEROXIDE REDUCTASE"/>
    <property type="match status" value="1"/>
</dbReference>
<accession>A0A5I9WPZ6</accession>